<feature type="domain" description="Response regulatory" evidence="2">
    <location>
        <begin position="5"/>
        <end position="125"/>
    </location>
</feature>
<dbReference type="Pfam" id="PF00563">
    <property type="entry name" value="EAL"/>
    <property type="match status" value="1"/>
</dbReference>
<evidence type="ECO:0000259" key="2">
    <source>
        <dbReference type="PROSITE" id="PS50110"/>
    </source>
</evidence>
<dbReference type="CDD" id="cd01948">
    <property type="entry name" value="EAL"/>
    <property type="match status" value="1"/>
</dbReference>
<gene>
    <name evidence="4" type="ORF">VroAM7_33680</name>
</gene>
<protein>
    <submittedName>
        <fullName evidence="4">Transcriptional regulator</fullName>
    </submittedName>
</protein>
<dbReference type="InterPro" id="IPR050706">
    <property type="entry name" value="Cyclic-di-GMP_PDE-like"/>
</dbReference>
<name>A0A510IAC0_9VIBR</name>
<reference evidence="5" key="1">
    <citation type="submission" date="2019-07" db="EMBL/GenBank/DDBJ databases">
        <title>Complete Genome Sequences of Vibrion rotiferianus strain AM7.</title>
        <authorList>
            <person name="Miyazaki K."/>
            <person name="Wiseschart A."/>
            <person name="Pootanakit K."/>
            <person name="Ishimori K."/>
            <person name="Kitahara K."/>
        </authorList>
    </citation>
    <scope>NUCLEOTIDE SEQUENCE [LARGE SCALE GENOMIC DNA]</scope>
    <source>
        <strain evidence="5">AM7</strain>
    </source>
</reference>
<dbReference type="SMART" id="SM00052">
    <property type="entry name" value="EAL"/>
    <property type="match status" value="1"/>
</dbReference>
<dbReference type="PROSITE" id="PS50883">
    <property type="entry name" value="EAL"/>
    <property type="match status" value="1"/>
</dbReference>
<dbReference type="SUPFAM" id="SSF52172">
    <property type="entry name" value="CheY-like"/>
    <property type="match status" value="1"/>
</dbReference>
<evidence type="ECO:0000259" key="3">
    <source>
        <dbReference type="PROSITE" id="PS50883"/>
    </source>
</evidence>
<feature type="domain" description="EAL" evidence="3">
    <location>
        <begin position="140"/>
        <end position="394"/>
    </location>
</feature>
<dbReference type="InterPro" id="IPR001633">
    <property type="entry name" value="EAL_dom"/>
</dbReference>
<proteinExistence type="predicted"/>
<evidence type="ECO:0000313" key="4">
    <source>
        <dbReference type="EMBL" id="BBL90715.1"/>
    </source>
</evidence>
<dbReference type="PANTHER" id="PTHR33121:SF70">
    <property type="entry name" value="SIGNALING PROTEIN YKOW"/>
    <property type="match status" value="1"/>
</dbReference>
<dbReference type="GO" id="GO:0000160">
    <property type="term" value="P:phosphorelay signal transduction system"/>
    <property type="evidence" value="ECO:0007669"/>
    <property type="project" value="InterPro"/>
</dbReference>
<evidence type="ECO:0000256" key="1">
    <source>
        <dbReference type="PROSITE-ProRule" id="PRU00169"/>
    </source>
</evidence>
<dbReference type="SUPFAM" id="SSF141868">
    <property type="entry name" value="EAL domain-like"/>
    <property type="match status" value="1"/>
</dbReference>
<dbReference type="Proteomes" id="UP000315115">
    <property type="component" value="Chromosome 2"/>
</dbReference>
<dbReference type="RefSeq" id="WP_138955453.1">
    <property type="nucleotide sequence ID" value="NZ_AP019799.1"/>
</dbReference>
<dbReference type="Gene3D" id="3.20.20.450">
    <property type="entry name" value="EAL domain"/>
    <property type="match status" value="1"/>
</dbReference>
<dbReference type="SMART" id="SM00448">
    <property type="entry name" value="REC"/>
    <property type="match status" value="1"/>
</dbReference>
<evidence type="ECO:0000313" key="5">
    <source>
        <dbReference type="Proteomes" id="UP000315115"/>
    </source>
</evidence>
<keyword evidence="1" id="KW-0597">Phosphoprotein</keyword>
<feature type="modified residue" description="4-aspartylphosphate" evidence="1">
    <location>
        <position position="55"/>
    </location>
</feature>
<dbReference type="InterPro" id="IPR011006">
    <property type="entry name" value="CheY-like_superfamily"/>
</dbReference>
<organism evidence="4 5">
    <name type="scientific">Vibrio rotiferianus</name>
    <dbReference type="NCBI Taxonomy" id="190895"/>
    <lineage>
        <taxon>Bacteria</taxon>
        <taxon>Pseudomonadati</taxon>
        <taxon>Pseudomonadota</taxon>
        <taxon>Gammaproteobacteria</taxon>
        <taxon>Vibrionales</taxon>
        <taxon>Vibrionaceae</taxon>
        <taxon>Vibrio</taxon>
    </lineage>
</organism>
<dbReference type="PANTHER" id="PTHR33121">
    <property type="entry name" value="CYCLIC DI-GMP PHOSPHODIESTERASE PDEF"/>
    <property type="match status" value="1"/>
</dbReference>
<accession>A0A510IAC0</accession>
<dbReference type="Pfam" id="PF00072">
    <property type="entry name" value="Response_reg"/>
    <property type="match status" value="1"/>
</dbReference>
<dbReference type="AlphaFoldDB" id="A0A510IAC0"/>
<sequence>MHKKNIVVIEDDAFHSKVICTILTSLHCSNVITVKNGIEALSVIVEKQPDIIFCDLMMPEMDGVELVKHIAKTCSDAFLIFVSSSAIDVQSAVKEMAHVYGFTHVECLKKPISRKDVRSLLTARFNDKTVTPLEVPYTTPTFSKEEIAKAFREGEFKPYFQAHFNSSNGHLKGAEALVRWHHPTMGVLTPFQFLDSINDAGFSYQLTCTMLRKSLEETQAWSQKSVCCLGISINVSVKDMEQDGFAERVLGILREYRFPAHRLTLEITESDLPTDIAKLLENTTRLRMRNVSISIDDFGTGHSSIKQLLVSPFTEIKIDRTFVDRMLKDQRYLAAVKCIISLAKNLKLSIVAEGVETLPQAQHLAKLGCDTLQGYYFAKPMASDAFFQFATNYCVQKKATC</sequence>
<dbReference type="GO" id="GO:0071111">
    <property type="term" value="F:cyclic-guanylate-specific phosphodiesterase activity"/>
    <property type="evidence" value="ECO:0007669"/>
    <property type="project" value="InterPro"/>
</dbReference>
<dbReference type="PROSITE" id="PS50110">
    <property type="entry name" value="RESPONSE_REGULATORY"/>
    <property type="match status" value="1"/>
</dbReference>
<dbReference type="Gene3D" id="3.40.50.2300">
    <property type="match status" value="1"/>
</dbReference>
<dbReference type="InterPro" id="IPR035919">
    <property type="entry name" value="EAL_sf"/>
</dbReference>
<dbReference type="InterPro" id="IPR001789">
    <property type="entry name" value="Sig_transdc_resp-reg_receiver"/>
</dbReference>
<dbReference type="EMBL" id="AP019799">
    <property type="protein sequence ID" value="BBL90715.1"/>
    <property type="molecule type" value="Genomic_DNA"/>
</dbReference>